<evidence type="ECO:0008006" key="7">
    <source>
        <dbReference type="Google" id="ProtNLM"/>
    </source>
</evidence>
<dbReference type="InterPro" id="IPR000198">
    <property type="entry name" value="RhoGAP_dom"/>
</dbReference>
<gene>
    <name evidence="5" type="ORF">AB6A40_005212</name>
</gene>
<keyword evidence="6" id="KW-1185">Reference proteome</keyword>
<evidence type="ECO:0000256" key="1">
    <source>
        <dbReference type="ARBA" id="ARBA00022468"/>
    </source>
</evidence>
<sequence>MSRRGIQPFCSTSSAPISPRQYFARHSPRLLDGDGEPLPENTIGQHSARMTSDTMSRGVRCIPSKVFPSVQPTDSSQPHHLVGQTNPSYAFSMPRSFTSQTASLQPCLTPLVDYDGATSSAFVSPRTPLVSARTRSLPTTKKMLVSDPLLDSVSRHSYSPISARRARTQYLPLSTPGGISYKSNSLPRRKAVPVASPRTVKWRNDVIGVGDVDSDGAISAPEMAMSPTLASSYIAQKEGRASVPFRGRTVDDIFSAQEYRNWAGSDPIYSACTRRSRWSHVYDQRFPGASVRSSSLPSRKLLSQVAGGAISGQEKRDILDRLHVSPLMNRRVPLRAAGPGFDVDAVNVNSLTGILTVQIIEGRGLRMPEKQKAFTEEMYCVLEVNEIHRARTGVSTAEQRFRWRETFEIDVHHAKHLHFFIYSWHPQFRHKLCHKGSLKLLEAFIVDRLNGDRMFALNLEPKGQLIVRVGFQNMTSAFRRSVNCRYDGVFGVPLQRLLSREGRETPLVLTRLLQEIESRGVEYSGLYILCGSVEKKRVLRCELEMNIQKAQLGVGAVPDTNVLACTVKDFLRELPEPLIPTAIYCMLVEAFSVAMPNDPQGNQQLLLRVIDCLPPANKNTLIQIMDHLKSILNTESHNGMAANRLTTIFGCLLFCSCDPPQEAASGSYPPKETVNPLDTDQAAHTLSLLINIWPSRVSGSESSSDSTDPTLAPNTIPESQC</sequence>
<evidence type="ECO:0000313" key="5">
    <source>
        <dbReference type="EMBL" id="MFH4978503.1"/>
    </source>
</evidence>
<dbReference type="InterPro" id="IPR008936">
    <property type="entry name" value="Rho_GTPase_activation_prot"/>
</dbReference>
<dbReference type="Pfam" id="PF00620">
    <property type="entry name" value="RhoGAP"/>
    <property type="match status" value="1"/>
</dbReference>
<dbReference type="SUPFAM" id="SSF48350">
    <property type="entry name" value="GTPase activation domain, GAP"/>
    <property type="match status" value="1"/>
</dbReference>
<protein>
    <recommendedName>
        <fullName evidence="7">Rho-GAP domain-containing protein</fullName>
    </recommendedName>
</protein>
<dbReference type="InterPro" id="IPR052118">
    <property type="entry name" value="Rho-GAP_regulator"/>
</dbReference>
<dbReference type="InterPro" id="IPR018247">
    <property type="entry name" value="EF_Hand_1_Ca_BS"/>
</dbReference>
<dbReference type="PROSITE" id="PS50004">
    <property type="entry name" value="C2"/>
    <property type="match status" value="1"/>
</dbReference>
<evidence type="ECO:0000313" key="6">
    <source>
        <dbReference type="Proteomes" id="UP001608902"/>
    </source>
</evidence>
<dbReference type="PROSITE" id="PS50238">
    <property type="entry name" value="RHOGAP"/>
    <property type="match status" value="1"/>
</dbReference>
<dbReference type="AlphaFoldDB" id="A0ABD6EET5"/>
<evidence type="ECO:0000259" key="4">
    <source>
        <dbReference type="PROSITE" id="PS50238"/>
    </source>
</evidence>
<dbReference type="InterPro" id="IPR000008">
    <property type="entry name" value="C2_dom"/>
</dbReference>
<dbReference type="PROSITE" id="PS00018">
    <property type="entry name" value="EF_HAND_1"/>
    <property type="match status" value="1"/>
</dbReference>
<dbReference type="Pfam" id="PF25336">
    <property type="entry name" value="C2_SYDE"/>
    <property type="match status" value="1"/>
</dbReference>
<organism evidence="5 6">
    <name type="scientific">Gnathostoma spinigerum</name>
    <dbReference type="NCBI Taxonomy" id="75299"/>
    <lineage>
        <taxon>Eukaryota</taxon>
        <taxon>Metazoa</taxon>
        <taxon>Ecdysozoa</taxon>
        <taxon>Nematoda</taxon>
        <taxon>Chromadorea</taxon>
        <taxon>Rhabditida</taxon>
        <taxon>Spirurina</taxon>
        <taxon>Gnathostomatomorpha</taxon>
        <taxon>Gnathostomatoidea</taxon>
        <taxon>Gnathostomatidae</taxon>
        <taxon>Gnathostoma</taxon>
    </lineage>
</organism>
<accession>A0ABD6EET5</accession>
<feature type="compositionally biased region" description="Polar residues" evidence="2">
    <location>
        <begin position="42"/>
        <end position="54"/>
    </location>
</feature>
<feature type="compositionally biased region" description="Polar residues" evidence="2">
    <location>
        <begin position="707"/>
        <end position="721"/>
    </location>
</feature>
<dbReference type="PANTHER" id="PTHR46150">
    <property type="entry name" value="RHO GTPASE-ACTIVATING PROTEIN 100F"/>
    <property type="match status" value="1"/>
</dbReference>
<dbReference type="SMART" id="SM00239">
    <property type="entry name" value="C2"/>
    <property type="match status" value="1"/>
</dbReference>
<dbReference type="Gene3D" id="2.60.40.150">
    <property type="entry name" value="C2 domain"/>
    <property type="match status" value="1"/>
</dbReference>
<dbReference type="EMBL" id="JBGFUD010003255">
    <property type="protein sequence ID" value="MFH4978503.1"/>
    <property type="molecule type" value="Genomic_DNA"/>
</dbReference>
<dbReference type="GO" id="GO:0005096">
    <property type="term" value="F:GTPase activator activity"/>
    <property type="evidence" value="ECO:0007669"/>
    <property type="project" value="UniProtKB-KW"/>
</dbReference>
<proteinExistence type="predicted"/>
<reference evidence="5 6" key="1">
    <citation type="submission" date="2024-08" db="EMBL/GenBank/DDBJ databases">
        <title>Gnathostoma spinigerum genome.</title>
        <authorList>
            <person name="Gonzalez-Bertolin B."/>
            <person name="Monzon S."/>
            <person name="Zaballos A."/>
            <person name="Jimenez P."/>
            <person name="Dekumyoy P."/>
            <person name="Varona S."/>
            <person name="Cuesta I."/>
            <person name="Sumanam S."/>
            <person name="Adisakwattana P."/>
            <person name="Gasser R.B."/>
            <person name="Hernandez-Gonzalez A."/>
            <person name="Young N.D."/>
            <person name="Perteguer M.J."/>
        </authorList>
    </citation>
    <scope>NUCLEOTIDE SEQUENCE [LARGE SCALE GENOMIC DNA]</scope>
    <source>
        <strain evidence="5">AL3</strain>
        <tissue evidence="5">Liver</tissue>
    </source>
</reference>
<dbReference type="Proteomes" id="UP001608902">
    <property type="component" value="Unassembled WGS sequence"/>
</dbReference>
<dbReference type="Gene3D" id="1.10.555.10">
    <property type="entry name" value="Rho GTPase activation protein"/>
    <property type="match status" value="1"/>
</dbReference>
<evidence type="ECO:0000256" key="2">
    <source>
        <dbReference type="SAM" id="MobiDB-lite"/>
    </source>
</evidence>
<dbReference type="InterPro" id="IPR057459">
    <property type="entry name" value="SYDE1/2_C2"/>
</dbReference>
<dbReference type="InterPro" id="IPR035892">
    <property type="entry name" value="C2_domain_sf"/>
</dbReference>
<comment type="caution">
    <text evidence="5">The sequence shown here is derived from an EMBL/GenBank/DDBJ whole genome shotgun (WGS) entry which is preliminary data.</text>
</comment>
<feature type="domain" description="C2" evidence="3">
    <location>
        <begin position="335"/>
        <end position="455"/>
    </location>
</feature>
<feature type="region of interest" description="Disordered" evidence="2">
    <location>
        <begin position="699"/>
        <end position="721"/>
    </location>
</feature>
<dbReference type="SUPFAM" id="SSF49562">
    <property type="entry name" value="C2 domain (Calcium/lipid-binding domain, CaLB)"/>
    <property type="match status" value="1"/>
</dbReference>
<feature type="domain" description="Rho-GAP" evidence="4">
    <location>
        <begin position="492"/>
        <end position="697"/>
    </location>
</feature>
<dbReference type="PANTHER" id="PTHR46150:SF3">
    <property type="entry name" value="RHO GTPASE-ACTIVATING PROTEIN 100F"/>
    <property type="match status" value="1"/>
</dbReference>
<feature type="region of interest" description="Disordered" evidence="2">
    <location>
        <begin position="27"/>
        <end position="54"/>
    </location>
</feature>
<name>A0ABD6EET5_9BILA</name>
<keyword evidence="1" id="KW-0343">GTPase activation</keyword>
<evidence type="ECO:0000259" key="3">
    <source>
        <dbReference type="PROSITE" id="PS50004"/>
    </source>
</evidence>
<dbReference type="SMART" id="SM00324">
    <property type="entry name" value="RhoGAP"/>
    <property type="match status" value="1"/>
</dbReference>